<evidence type="ECO:0000259" key="1">
    <source>
        <dbReference type="Pfam" id="PF02629"/>
    </source>
</evidence>
<name>A0A831UB83_GEOME</name>
<organism evidence="3">
    <name type="scientific">Geobacter metallireducens</name>
    <dbReference type="NCBI Taxonomy" id="28232"/>
    <lineage>
        <taxon>Bacteria</taxon>
        <taxon>Pseudomonadati</taxon>
        <taxon>Thermodesulfobacteriota</taxon>
        <taxon>Desulfuromonadia</taxon>
        <taxon>Geobacterales</taxon>
        <taxon>Geobacteraceae</taxon>
        <taxon>Geobacter</taxon>
    </lineage>
</organism>
<gene>
    <name evidence="3" type="ORF">ENQ87_05265</name>
</gene>
<dbReference type="InterPro" id="IPR016102">
    <property type="entry name" value="Succinyl-CoA_synth-like"/>
</dbReference>
<dbReference type="InterPro" id="IPR036969">
    <property type="entry name" value="Citrate_synthase_sf"/>
</dbReference>
<dbReference type="SUPFAM" id="SSF48256">
    <property type="entry name" value="Citrate synthase"/>
    <property type="match status" value="1"/>
</dbReference>
<dbReference type="Pfam" id="PF13607">
    <property type="entry name" value="Succ_CoA_lig"/>
    <property type="match status" value="1"/>
</dbReference>
<dbReference type="AlphaFoldDB" id="A0A831UB83"/>
<protein>
    <submittedName>
        <fullName evidence="3">CoA-binding protein</fullName>
    </submittedName>
</protein>
<dbReference type="InterPro" id="IPR003781">
    <property type="entry name" value="CoA-bd"/>
</dbReference>
<dbReference type="SUPFAM" id="SSF51735">
    <property type="entry name" value="NAD(P)-binding Rossmann-fold domains"/>
    <property type="match status" value="1"/>
</dbReference>
<dbReference type="GO" id="GO:0004775">
    <property type="term" value="F:succinate-CoA ligase (ADP-forming) activity"/>
    <property type="evidence" value="ECO:0007669"/>
    <property type="project" value="TreeGrafter"/>
</dbReference>
<evidence type="ECO:0000313" key="3">
    <source>
        <dbReference type="EMBL" id="HEN41777.1"/>
    </source>
</evidence>
<feature type="domain" description="Succinyl-CoA synthetase-like flavodoxin" evidence="2">
    <location>
        <begin position="175"/>
        <end position="290"/>
    </location>
</feature>
<dbReference type="EMBL" id="DSOV01000018">
    <property type="protein sequence ID" value="HEN41777.1"/>
    <property type="molecule type" value="Genomic_DNA"/>
</dbReference>
<dbReference type="GO" id="GO:0004776">
    <property type="term" value="F:succinate-CoA ligase (GDP-forming) activity"/>
    <property type="evidence" value="ECO:0007669"/>
    <property type="project" value="TreeGrafter"/>
</dbReference>
<dbReference type="PANTHER" id="PTHR11117:SF2">
    <property type="entry name" value="SUCCINATE--COA LIGASE [ADP_GDP-FORMING] SUBUNIT ALPHA, MITOCHONDRIAL"/>
    <property type="match status" value="1"/>
</dbReference>
<dbReference type="Gene3D" id="3.40.50.261">
    <property type="entry name" value="Succinyl-CoA synthetase domains"/>
    <property type="match status" value="1"/>
</dbReference>
<dbReference type="GO" id="GO:0009361">
    <property type="term" value="C:succinate-CoA ligase complex (ADP-forming)"/>
    <property type="evidence" value="ECO:0007669"/>
    <property type="project" value="TreeGrafter"/>
</dbReference>
<accession>A0A831UB83</accession>
<dbReference type="SUPFAM" id="SSF52210">
    <property type="entry name" value="Succinyl-CoA synthetase domains"/>
    <property type="match status" value="1"/>
</dbReference>
<feature type="domain" description="CoA-binding" evidence="1">
    <location>
        <begin position="23"/>
        <end position="122"/>
    </location>
</feature>
<sequence length="909" mass="99044">MNYQNNPFPYYVGVQSLHELANKHSRVCIMNIRGTESSLVTPVSHAYSGGNVVAGVQYGESGGAFETPVGDIPVYGSISDVIRAGIHFDTGVIYLPPSAVSHAVSEMCARNVNLKRIVIVTEKVSARDSRLIRYGCQNAKVDVIGANTLGIANSWDQVRIGGALGGDAPAQSLRKGSVAIYSNSGNFSTTISEYLKTAGFGTSTILSSGKDVYIHFALAEFLYCAENDPRTKAIVVYVEPGGYYEKQALDWIEEGRFKLTKPIIACVTGRWKKNLTRSCGHAGAMAGSGDDAEAKEVWFDDFFGVPVFDPAKPLVSKRGVRIRTIQDVPDAVTACMELMGENPDFPSTGDLSLKPWFVNDQDLNLPPQLRMHPVRAISPYGEEIEKFNKLVGARIMREPMRNRSGASAIDPADFTISLHGRKLLDLIEEPFGAVTVYSVLKTLPDAGRMAVINPLLNWFAARGSENIATVARGRANGCTPNAAIGAEVLLAGNNPLFESLRATSSWLIDRFFHETGGDLTVREELIEKACAAADGFPASQGDPRSDQLAEYFGALLRTHGQETILTRFAQAYAGKRREAGEPVDPLTLLVAAILLGLAWKPLADRRITRETAQDLGTYLGLNGIIVGVSPVNPERNPFWQKLHGLTDPAVLTADFAATCFQVLFNRAPQGQELFTYNALLNLTVTNGPGTLSAKGAKESVSARNHIATAYGGFLTNTGLAHGGNGFEAVSYLLDIFAQTDPYQRDPAELDQALRELAVQATQEFVARKKKARIEGVTERIPCINHPVFRDKPVNHDPREVFIRTLLKGKGITNPFLEFYHHLVTELQAEGVTSSVYCVNVDAVIACIALELLWKQLRDGEISRQEAQEIVFIMFLHGRMAGVSAEIADHLSRGQDLDCRTNPGELVYLA</sequence>
<dbReference type="InterPro" id="IPR036291">
    <property type="entry name" value="NAD(P)-bd_dom_sf"/>
</dbReference>
<comment type="caution">
    <text evidence="3">The sequence shown here is derived from an EMBL/GenBank/DDBJ whole genome shotgun (WGS) entry which is preliminary data.</text>
</comment>
<dbReference type="Pfam" id="PF02629">
    <property type="entry name" value="CoA_binding"/>
    <property type="match status" value="1"/>
</dbReference>
<evidence type="ECO:0000259" key="2">
    <source>
        <dbReference type="Pfam" id="PF13607"/>
    </source>
</evidence>
<dbReference type="GO" id="GO:0046912">
    <property type="term" value="F:acyltransferase activity, acyl groups converted into alkyl on transfer"/>
    <property type="evidence" value="ECO:0007669"/>
    <property type="project" value="InterPro"/>
</dbReference>
<reference evidence="3" key="1">
    <citation type="journal article" date="2020" name="mSystems">
        <title>Genome- and Community-Level Interaction Insights into Carbon Utilization and Element Cycling Functions of Hydrothermarchaeota in Hydrothermal Sediment.</title>
        <authorList>
            <person name="Zhou Z."/>
            <person name="Liu Y."/>
            <person name="Xu W."/>
            <person name="Pan J."/>
            <person name="Luo Z.H."/>
            <person name="Li M."/>
        </authorList>
    </citation>
    <scope>NUCLEOTIDE SEQUENCE [LARGE SCALE GENOMIC DNA]</scope>
    <source>
        <strain evidence="3">SpSt-349</strain>
    </source>
</reference>
<dbReference type="InterPro" id="IPR032875">
    <property type="entry name" value="Succ_CoA_lig_flav_dom"/>
</dbReference>
<dbReference type="GO" id="GO:0006099">
    <property type="term" value="P:tricarboxylic acid cycle"/>
    <property type="evidence" value="ECO:0007669"/>
    <property type="project" value="TreeGrafter"/>
</dbReference>
<dbReference type="Gene3D" id="3.40.50.720">
    <property type="entry name" value="NAD(P)-binding Rossmann-like Domain"/>
    <property type="match status" value="1"/>
</dbReference>
<dbReference type="PANTHER" id="PTHR11117">
    <property type="entry name" value="SUCCINYL-COA LIGASE SUBUNIT ALPHA"/>
    <property type="match status" value="1"/>
</dbReference>
<proteinExistence type="predicted"/>